<comment type="subcellular location">
    <subcellularLocation>
        <location evidence="1 6">Nucleus</location>
    </subcellularLocation>
</comment>
<dbReference type="FunFam" id="3.30.1330.80:FF:000003">
    <property type="entry name" value="AT-hook motif nuclear-localized protein 1-like"/>
    <property type="match status" value="1"/>
</dbReference>
<evidence type="ECO:0000256" key="3">
    <source>
        <dbReference type="ARBA" id="ARBA00023125"/>
    </source>
</evidence>
<dbReference type="Gene3D" id="3.30.1330.80">
    <property type="entry name" value="Hypothetical protein, similar to alpha- acetolactate decarboxylase, domain 2"/>
    <property type="match status" value="1"/>
</dbReference>
<comment type="function">
    <text evidence="6">Transcription factor that specifically binds AT-rich DNA sequences related to the nuclear matrix attachment regions (MARs).</text>
</comment>
<dbReference type="Pfam" id="PF03479">
    <property type="entry name" value="PCC"/>
    <property type="match status" value="1"/>
</dbReference>
<dbReference type="EMBL" id="LR881469">
    <property type="protein sequence ID" value="CAD5328753.1"/>
    <property type="molecule type" value="Genomic_DNA"/>
</dbReference>
<dbReference type="AlphaFoldDB" id="A0A7G2EZX7"/>
<gene>
    <name evidence="9" type="ORF">AT9943_LOCUS16385</name>
</gene>
<dbReference type="PANTHER" id="PTHR31500">
    <property type="entry name" value="AT-HOOK MOTIF NUCLEAR-LOCALIZED PROTEIN 9"/>
    <property type="match status" value="1"/>
</dbReference>
<dbReference type="SUPFAM" id="SSF117856">
    <property type="entry name" value="AF0104/ALDC/Ptd012-like"/>
    <property type="match status" value="1"/>
</dbReference>
<proteinExistence type="predicted"/>
<evidence type="ECO:0000313" key="9">
    <source>
        <dbReference type="EMBL" id="CAD5328753.1"/>
    </source>
</evidence>
<keyword evidence="4 6" id="KW-0804">Transcription</keyword>
<evidence type="ECO:0000256" key="4">
    <source>
        <dbReference type="ARBA" id="ARBA00023163"/>
    </source>
</evidence>
<evidence type="ECO:0000256" key="7">
    <source>
        <dbReference type="SAM" id="MobiDB-lite"/>
    </source>
</evidence>
<dbReference type="CDD" id="cd11378">
    <property type="entry name" value="DUF296"/>
    <property type="match status" value="1"/>
</dbReference>
<feature type="compositionally biased region" description="Polar residues" evidence="7">
    <location>
        <begin position="378"/>
        <end position="391"/>
    </location>
</feature>
<evidence type="ECO:0000256" key="5">
    <source>
        <dbReference type="ARBA" id="ARBA00023242"/>
    </source>
</evidence>
<feature type="compositionally biased region" description="Pro residues" evidence="7">
    <location>
        <begin position="44"/>
        <end position="54"/>
    </location>
</feature>
<dbReference type="Proteomes" id="UP000516314">
    <property type="component" value="Chromosome 4"/>
</dbReference>
<dbReference type="PANTHER" id="PTHR31500:SF117">
    <property type="entry name" value="AT-HOOK MOTIF NUCLEAR-LOCALIZED PROTEIN 2"/>
    <property type="match status" value="1"/>
</dbReference>
<keyword evidence="2 6" id="KW-0805">Transcription regulation</keyword>
<feature type="compositionally biased region" description="Polar residues" evidence="7">
    <location>
        <begin position="90"/>
        <end position="103"/>
    </location>
</feature>
<name>A0A7G2EZX7_ARATH</name>
<dbReference type="PROSITE" id="PS51742">
    <property type="entry name" value="PPC"/>
    <property type="match status" value="1"/>
</dbReference>
<evidence type="ECO:0000256" key="6">
    <source>
        <dbReference type="RuleBase" id="RU367031"/>
    </source>
</evidence>
<dbReference type="GO" id="GO:0003680">
    <property type="term" value="F:minor groove of adenine-thymine-rich DNA binding"/>
    <property type="evidence" value="ECO:0007669"/>
    <property type="project" value="UniProtKB-UniRule"/>
</dbReference>
<reference evidence="9 10" key="1">
    <citation type="submission" date="2020-09" db="EMBL/GenBank/DDBJ databases">
        <authorList>
            <person name="Ashkenazy H."/>
        </authorList>
    </citation>
    <scope>NUCLEOTIDE SEQUENCE [LARGE SCALE GENOMIC DNA]</scope>
    <source>
        <strain evidence="10">cv. Cdm-0</strain>
    </source>
</reference>
<accession>A0A7G2EZX7</accession>
<comment type="domain">
    <text evidence="6">The PPC domain mediates interactions between AHL proteins.</text>
</comment>
<protein>
    <recommendedName>
        <fullName evidence="6">AT-hook motif nuclear-localized protein</fullName>
    </recommendedName>
</protein>
<dbReference type="InterPro" id="IPR039605">
    <property type="entry name" value="AHL"/>
</dbReference>
<feature type="region of interest" description="Disordered" evidence="7">
    <location>
        <begin position="1"/>
        <end position="103"/>
    </location>
</feature>
<keyword evidence="5 6" id="KW-0539">Nucleus</keyword>
<dbReference type="GO" id="GO:0005634">
    <property type="term" value="C:nucleus"/>
    <property type="evidence" value="ECO:0007669"/>
    <property type="project" value="UniProtKB-SubCell"/>
</dbReference>
<evidence type="ECO:0000259" key="8">
    <source>
        <dbReference type="PROSITE" id="PS51742"/>
    </source>
</evidence>
<feature type="compositionally biased region" description="Basic residues" evidence="7">
    <location>
        <begin position="71"/>
        <end position="80"/>
    </location>
</feature>
<feature type="domain" description="PPC" evidence="8">
    <location>
        <begin position="147"/>
        <end position="287"/>
    </location>
</feature>
<evidence type="ECO:0000313" key="10">
    <source>
        <dbReference type="Proteomes" id="UP000516314"/>
    </source>
</evidence>
<keyword evidence="3 6" id="KW-0238">DNA-binding</keyword>
<evidence type="ECO:0000256" key="2">
    <source>
        <dbReference type="ARBA" id="ARBA00023015"/>
    </source>
</evidence>
<organism evidence="9 10">
    <name type="scientific">Arabidopsis thaliana</name>
    <name type="common">Mouse-ear cress</name>
    <dbReference type="NCBI Taxonomy" id="3702"/>
    <lineage>
        <taxon>Eukaryota</taxon>
        <taxon>Viridiplantae</taxon>
        <taxon>Streptophyta</taxon>
        <taxon>Embryophyta</taxon>
        <taxon>Tracheophyta</taxon>
        <taxon>Spermatophyta</taxon>
        <taxon>Magnoliopsida</taxon>
        <taxon>eudicotyledons</taxon>
        <taxon>Gunneridae</taxon>
        <taxon>Pentapetalae</taxon>
        <taxon>rosids</taxon>
        <taxon>malvids</taxon>
        <taxon>Brassicales</taxon>
        <taxon>Brassicaceae</taxon>
        <taxon>Camelineae</taxon>
        <taxon>Arabidopsis</taxon>
    </lineage>
</organism>
<dbReference type="InterPro" id="IPR005175">
    <property type="entry name" value="PPC_dom"/>
</dbReference>
<feature type="compositionally biased region" description="Low complexity" evidence="7">
    <location>
        <begin position="1"/>
        <end position="21"/>
    </location>
</feature>
<evidence type="ECO:0000256" key="1">
    <source>
        <dbReference type="ARBA" id="ARBA00004123"/>
    </source>
</evidence>
<sequence length="437" mass="46500">METTGEVVKTTTGSDGGVTVVRSNAPSDFHMAPRSETSNTPPNSVAPPPPPPPQNSFTPSAAMDGFSSGPIKKRRGRPRKYGHDGAAVTLSPNPISSAAPTTSHVIDFSTTSEKRGKMKPATPTPSSFIRPKYQVENLGEWSPSSAAANFTPHIITVNAGEDVTKRIISFSQQGSLAICVLCANGVVSSVTLRQPDSSGGTLTYEGRFEILSLSGTFMPSDSDGTRSRTGGMSVSLASPDGRVVGGGVAGLLVAATPIQVVVGTFLGGTNQQEQTPKPHNHNFMSSPLMPTSSNVADHRTIRPMTSSLPIKLVDPLYFGFQFRALHVRLSKSRCYVGTVFQFTCCNVVAGWHWRRHDLLILLLRSMILLPAKKLPTAATSRPATPLPTTRPSGLANDTLIMSSPRPTSSNVVDHPTIRPTPSSLPISTCHMDTVFTF</sequence>
<feature type="region of interest" description="Disordered" evidence="7">
    <location>
        <begin position="378"/>
        <end position="399"/>
    </location>
</feature>